<dbReference type="SUPFAM" id="SSF49870">
    <property type="entry name" value="Osmotin, thaumatin-like protein"/>
    <property type="match status" value="1"/>
</dbReference>
<organism evidence="1 2">
    <name type="scientific">Colocasia esculenta</name>
    <name type="common">Wild taro</name>
    <name type="synonym">Arum esculentum</name>
    <dbReference type="NCBI Taxonomy" id="4460"/>
    <lineage>
        <taxon>Eukaryota</taxon>
        <taxon>Viridiplantae</taxon>
        <taxon>Streptophyta</taxon>
        <taxon>Embryophyta</taxon>
        <taxon>Tracheophyta</taxon>
        <taxon>Spermatophyta</taxon>
        <taxon>Magnoliopsida</taxon>
        <taxon>Liliopsida</taxon>
        <taxon>Araceae</taxon>
        <taxon>Aroideae</taxon>
        <taxon>Colocasieae</taxon>
        <taxon>Colocasia</taxon>
    </lineage>
</organism>
<dbReference type="EMBL" id="NMUH01000024">
    <property type="protein sequence ID" value="MQL68903.1"/>
    <property type="molecule type" value="Genomic_DNA"/>
</dbReference>
<proteinExistence type="predicted"/>
<dbReference type="AlphaFoldDB" id="A0A843THD3"/>
<dbReference type="Pfam" id="PF00314">
    <property type="entry name" value="Thaumatin"/>
    <property type="match status" value="1"/>
</dbReference>
<keyword evidence="2" id="KW-1185">Reference proteome</keyword>
<gene>
    <name evidence="1" type="ORF">Taro_001172</name>
</gene>
<evidence type="ECO:0000313" key="2">
    <source>
        <dbReference type="Proteomes" id="UP000652761"/>
    </source>
</evidence>
<dbReference type="InterPro" id="IPR001938">
    <property type="entry name" value="Thaumatin"/>
</dbReference>
<dbReference type="PANTHER" id="PTHR31048">
    <property type="entry name" value="OS03G0233200 PROTEIN"/>
    <property type="match status" value="1"/>
</dbReference>
<sequence length="215" mass="24539">MDENPRVPVARRYRRFDWRPASEYEDDYGANREQDQDIRNARLEAPSFDGSVEPQVYLDWEARVDRYFDWMGIGALPQDFLRACPRTLWPALVLFPLRGLPLLSLHSPLLLVPFLEHPLHHIAVCCLNHGLMKTDSCRHDGLHSQQGRVQVRAAIEKLACAMEDYGSGTMECFGSGAAPLASPAEFTLDGSDEKDFYDVSLVDEYNLPMCWNIYC</sequence>
<reference evidence="1" key="1">
    <citation type="submission" date="2017-07" db="EMBL/GenBank/DDBJ databases">
        <title>Taro Niue Genome Assembly and Annotation.</title>
        <authorList>
            <person name="Atibalentja N."/>
            <person name="Keating K."/>
            <person name="Fields C.J."/>
        </authorList>
    </citation>
    <scope>NUCLEOTIDE SEQUENCE</scope>
    <source>
        <strain evidence="1">Niue_2</strain>
        <tissue evidence="1">Leaf</tissue>
    </source>
</reference>
<name>A0A843THD3_COLES</name>
<protein>
    <submittedName>
        <fullName evidence="1">Uncharacterized protein</fullName>
    </submittedName>
</protein>
<dbReference type="OrthoDB" id="1166507at2759"/>
<dbReference type="InterPro" id="IPR037176">
    <property type="entry name" value="Osmotin/thaumatin-like_sf"/>
</dbReference>
<comment type="caution">
    <text evidence="1">The sequence shown here is derived from an EMBL/GenBank/DDBJ whole genome shotgun (WGS) entry which is preliminary data.</text>
</comment>
<accession>A0A843THD3</accession>
<evidence type="ECO:0000313" key="1">
    <source>
        <dbReference type="EMBL" id="MQL68903.1"/>
    </source>
</evidence>
<dbReference type="Proteomes" id="UP000652761">
    <property type="component" value="Unassembled WGS sequence"/>
</dbReference>
<dbReference type="Gene3D" id="2.60.110.10">
    <property type="entry name" value="Thaumatin"/>
    <property type="match status" value="1"/>
</dbReference>
<dbReference type="PROSITE" id="PS51367">
    <property type="entry name" value="THAUMATIN_2"/>
    <property type="match status" value="1"/>
</dbReference>